<dbReference type="PROSITE" id="PS50043">
    <property type="entry name" value="HTH_LUXR_2"/>
    <property type="match status" value="1"/>
</dbReference>
<proteinExistence type="predicted"/>
<evidence type="ECO:0000313" key="6">
    <source>
        <dbReference type="Proteomes" id="UP000198755"/>
    </source>
</evidence>
<dbReference type="STRING" id="1612308.SAMN05444581_1222"/>
<evidence type="ECO:0000313" key="5">
    <source>
        <dbReference type="EMBL" id="SFK79969.1"/>
    </source>
</evidence>
<accession>A0A1I4CI63</accession>
<dbReference type="OrthoDB" id="8349179at2"/>
<dbReference type="InterPro" id="IPR036388">
    <property type="entry name" value="WH-like_DNA-bd_sf"/>
</dbReference>
<keyword evidence="2 5" id="KW-0238">DNA-binding</keyword>
<keyword evidence="6" id="KW-1185">Reference proteome</keyword>
<keyword evidence="3" id="KW-0804">Transcription</keyword>
<dbReference type="Gene3D" id="3.30.450.80">
    <property type="entry name" value="Transcription factor LuxR-like, autoinducer-binding domain"/>
    <property type="match status" value="1"/>
</dbReference>
<feature type="domain" description="HTH luxR-type" evidence="4">
    <location>
        <begin position="160"/>
        <end position="225"/>
    </location>
</feature>
<dbReference type="Pfam" id="PF00196">
    <property type="entry name" value="GerE"/>
    <property type="match status" value="1"/>
</dbReference>
<dbReference type="GO" id="GO:0006355">
    <property type="term" value="P:regulation of DNA-templated transcription"/>
    <property type="evidence" value="ECO:0007669"/>
    <property type="project" value="InterPro"/>
</dbReference>
<dbReference type="RefSeq" id="WP_091686015.1">
    <property type="nucleotide sequence ID" value="NZ_FOSN01000022.1"/>
</dbReference>
<dbReference type="InterPro" id="IPR016032">
    <property type="entry name" value="Sig_transdc_resp-reg_C-effctor"/>
</dbReference>
<dbReference type="GO" id="GO:0003677">
    <property type="term" value="F:DNA binding"/>
    <property type="evidence" value="ECO:0007669"/>
    <property type="project" value="UniProtKB-KW"/>
</dbReference>
<dbReference type="EMBL" id="FOSN01000022">
    <property type="protein sequence ID" value="SFK79969.1"/>
    <property type="molecule type" value="Genomic_DNA"/>
</dbReference>
<dbReference type="SMART" id="SM00421">
    <property type="entry name" value="HTH_LUXR"/>
    <property type="match status" value="1"/>
</dbReference>
<dbReference type="Proteomes" id="UP000198755">
    <property type="component" value="Unassembled WGS sequence"/>
</dbReference>
<dbReference type="InterPro" id="IPR000792">
    <property type="entry name" value="Tscrpt_reg_LuxR_C"/>
</dbReference>
<reference evidence="5 6" key="1">
    <citation type="submission" date="2016-10" db="EMBL/GenBank/DDBJ databases">
        <authorList>
            <person name="de Groot N.N."/>
        </authorList>
    </citation>
    <scope>NUCLEOTIDE SEQUENCE [LARGE SCALE GENOMIC DNA]</scope>
    <source>
        <strain evidence="5 6">NE2</strain>
    </source>
</reference>
<dbReference type="Gene3D" id="1.10.10.10">
    <property type="entry name" value="Winged helix-like DNA-binding domain superfamily/Winged helix DNA-binding domain"/>
    <property type="match status" value="1"/>
</dbReference>
<dbReference type="PRINTS" id="PR00038">
    <property type="entry name" value="HTHLUXR"/>
</dbReference>
<dbReference type="SUPFAM" id="SSF75516">
    <property type="entry name" value="Pheromone-binding domain of LuxR-like quorum-sensing transcription factors"/>
    <property type="match status" value="1"/>
</dbReference>
<name>A0A1I4CI63_9HYPH</name>
<gene>
    <name evidence="5" type="ORF">SAMN05444581_1222</name>
</gene>
<dbReference type="PANTHER" id="PTHR44688:SF16">
    <property type="entry name" value="DNA-BINDING TRANSCRIPTIONAL ACTIVATOR DEVR_DOSR"/>
    <property type="match status" value="1"/>
</dbReference>
<protein>
    <submittedName>
        <fullName evidence="5">DNA-binding transcriptional regulator, CsgD family</fullName>
    </submittedName>
</protein>
<dbReference type="AlphaFoldDB" id="A0A1I4CI63"/>
<dbReference type="PANTHER" id="PTHR44688">
    <property type="entry name" value="DNA-BINDING TRANSCRIPTIONAL ACTIVATOR DEVR_DOSR"/>
    <property type="match status" value="1"/>
</dbReference>
<evidence type="ECO:0000256" key="2">
    <source>
        <dbReference type="ARBA" id="ARBA00023125"/>
    </source>
</evidence>
<sequence>MDPPVALRSLLEHEFDLSRQSLETFLEKIRAAYLLQGLIFFSPSQPERRALKGTQRPWPGPHDKEKNSWLASLRRMTRVAWSQTQRRSIPLPFILVGAGGSRQFLSIPVHSANGVWAFLIATSNETDIEWAGRQDQLAKDLRHIAHHMHRRIAGLLNNEDEIDFSEITKREAEALSLASTGKSGEEIAFAMGISPQTAREHLDSARNKLKALNRTHAVSKALKAGLI</sequence>
<evidence type="ECO:0000256" key="1">
    <source>
        <dbReference type="ARBA" id="ARBA00023015"/>
    </source>
</evidence>
<dbReference type="CDD" id="cd06170">
    <property type="entry name" value="LuxR_C_like"/>
    <property type="match status" value="1"/>
</dbReference>
<evidence type="ECO:0000259" key="4">
    <source>
        <dbReference type="PROSITE" id="PS50043"/>
    </source>
</evidence>
<organism evidence="5 6">
    <name type="scientific">Methylocapsa palsarum</name>
    <dbReference type="NCBI Taxonomy" id="1612308"/>
    <lineage>
        <taxon>Bacteria</taxon>
        <taxon>Pseudomonadati</taxon>
        <taxon>Pseudomonadota</taxon>
        <taxon>Alphaproteobacteria</taxon>
        <taxon>Hyphomicrobiales</taxon>
        <taxon>Beijerinckiaceae</taxon>
        <taxon>Methylocapsa</taxon>
    </lineage>
</organism>
<evidence type="ECO:0000256" key="3">
    <source>
        <dbReference type="ARBA" id="ARBA00023163"/>
    </source>
</evidence>
<dbReference type="InterPro" id="IPR036693">
    <property type="entry name" value="TF_LuxR_autoind-bd_dom_sf"/>
</dbReference>
<keyword evidence="1" id="KW-0805">Transcription regulation</keyword>
<dbReference type="SUPFAM" id="SSF46894">
    <property type="entry name" value="C-terminal effector domain of the bipartite response regulators"/>
    <property type="match status" value="1"/>
</dbReference>